<feature type="non-terminal residue" evidence="1">
    <location>
        <position position="1"/>
    </location>
</feature>
<keyword evidence="2" id="KW-1185">Reference proteome</keyword>
<gene>
    <name evidence="1" type="ORF">ACOLOM_LOCUS13805</name>
</gene>
<reference evidence="1" key="1">
    <citation type="submission" date="2021-06" db="EMBL/GenBank/DDBJ databases">
        <authorList>
            <person name="Kallberg Y."/>
            <person name="Tangrot J."/>
            <person name="Rosling A."/>
        </authorList>
    </citation>
    <scope>NUCLEOTIDE SEQUENCE</scope>
    <source>
        <strain evidence="1">CL356</strain>
    </source>
</reference>
<proteinExistence type="predicted"/>
<organism evidence="1 2">
    <name type="scientific">Acaulospora colombiana</name>
    <dbReference type="NCBI Taxonomy" id="27376"/>
    <lineage>
        <taxon>Eukaryota</taxon>
        <taxon>Fungi</taxon>
        <taxon>Fungi incertae sedis</taxon>
        <taxon>Mucoromycota</taxon>
        <taxon>Glomeromycotina</taxon>
        <taxon>Glomeromycetes</taxon>
        <taxon>Diversisporales</taxon>
        <taxon>Acaulosporaceae</taxon>
        <taxon>Acaulospora</taxon>
    </lineage>
</organism>
<evidence type="ECO:0000313" key="1">
    <source>
        <dbReference type="EMBL" id="CAG8771242.1"/>
    </source>
</evidence>
<accession>A0ACA9R0E3</accession>
<protein>
    <submittedName>
        <fullName evidence="1">6078_t:CDS:1</fullName>
    </submittedName>
</protein>
<sequence length="104" mass="11710">VEDIKGSDFTTVYDTIDFNNASSAHILGISNRVARAIPDRPSPNQTARQLQSQFSGVAAVNQDWAWIVFVNRAVYRFFAWTCAKWMLPSPGLYVDMMPPLDVIM</sequence>
<evidence type="ECO:0000313" key="2">
    <source>
        <dbReference type="Proteomes" id="UP000789525"/>
    </source>
</evidence>
<name>A0ACA9R0E3_9GLOM</name>
<dbReference type="Proteomes" id="UP000789525">
    <property type="component" value="Unassembled WGS sequence"/>
</dbReference>
<feature type="non-terminal residue" evidence="1">
    <location>
        <position position="104"/>
    </location>
</feature>
<comment type="caution">
    <text evidence="1">The sequence shown here is derived from an EMBL/GenBank/DDBJ whole genome shotgun (WGS) entry which is preliminary data.</text>
</comment>
<dbReference type="EMBL" id="CAJVPT010065005">
    <property type="protein sequence ID" value="CAG8771242.1"/>
    <property type="molecule type" value="Genomic_DNA"/>
</dbReference>